<gene>
    <name evidence="3" type="ORF">PS2015_830</name>
</gene>
<dbReference type="Proteomes" id="UP000065641">
    <property type="component" value="Chromosome"/>
</dbReference>
<evidence type="ECO:0000313" key="4">
    <source>
        <dbReference type="Proteomes" id="UP000065641"/>
    </source>
</evidence>
<dbReference type="SUPFAM" id="SSF53474">
    <property type="entry name" value="alpha/beta-Hydrolases"/>
    <property type="match status" value="1"/>
</dbReference>
<reference evidence="3 4" key="1">
    <citation type="submission" date="2015-11" db="EMBL/GenBank/DDBJ databases">
        <authorList>
            <person name="Zhang Y."/>
            <person name="Guo Z."/>
        </authorList>
    </citation>
    <scope>NUCLEOTIDE SEQUENCE [LARGE SCALE GENOMIC DNA]</scope>
    <source>
        <strain evidence="3 4">KCTC 32221</strain>
    </source>
</reference>
<dbReference type="InterPro" id="IPR052558">
    <property type="entry name" value="Siderophore_Hydrolase_D"/>
</dbReference>
<evidence type="ECO:0000256" key="1">
    <source>
        <dbReference type="ARBA" id="ARBA00005622"/>
    </source>
</evidence>
<dbReference type="STRING" id="1249552.PS2015_830"/>
<evidence type="ECO:0008006" key="5">
    <source>
        <dbReference type="Google" id="ProtNLM"/>
    </source>
</evidence>
<accession>A0A0S2KAY1</accession>
<dbReference type="GO" id="GO:0016788">
    <property type="term" value="F:hydrolase activity, acting on ester bonds"/>
    <property type="evidence" value="ECO:0007669"/>
    <property type="project" value="TreeGrafter"/>
</dbReference>
<dbReference type="PANTHER" id="PTHR40841">
    <property type="entry name" value="SIDEROPHORE TRIACETYLFUSARININE C ESTERASE"/>
    <property type="match status" value="1"/>
</dbReference>
<dbReference type="Pfam" id="PF00756">
    <property type="entry name" value="Esterase"/>
    <property type="match status" value="1"/>
</dbReference>
<dbReference type="PANTHER" id="PTHR40841:SF2">
    <property type="entry name" value="SIDEROPHORE-DEGRADING ESTERASE (EUROFUNG)"/>
    <property type="match status" value="1"/>
</dbReference>
<dbReference type="RefSeq" id="WP_058021037.1">
    <property type="nucleotide sequence ID" value="NZ_CP013189.1"/>
</dbReference>
<keyword evidence="4" id="KW-1185">Reference proteome</keyword>
<dbReference type="InterPro" id="IPR029058">
    <property type="entry name" value="AB_hydrolase_fold"/>
</dbReference>
<protein>
    <recommendedName>
        <fullName evidence="5">Esterase</fullName>
    </recommendedName>
</protein>
<evidence type="ECO:0000256" key="2">
    <source>
        <dbReference type="ARBA" id="ARBA00022801"/>
    </source>
</evidence>
<proteinExistence type="inferred from homology"/>
<dbReference type="InterPro" id="IPR000801">
    <property type="entry name" value="Esterase-like"/>
</dbReference>
<dbReference type="KEGG" id="pspi:PS2015_830"/>
<dbReference type="AlphaFoldDB" id="A0A0S2KAY1"/>
<dbReference type="Gene3D" id="3.40.50.1820">
    <property type="entry name" value="alpha/beta hydrolase"/>
    <property type="match status" value="1"/>
</dbReference>
<organism evidence="3 4">
    <name type="scientific">Pseudohongiella spirulinae</name>
    <dbReference type="NCBI Taxonomy" id="1249552"/>
    <lineage>
        <taxon>Bacteria</taxon>
        <taxon>Pseudomonadati</taxon>
        <taxon>Pseudomonadota</taxon>
        <taxon>Gammaproteobacteria</taxon>
        <taxon>Pseudomonadales</taxon>
        <taxon>Pseudohongiellaceae</taxon>
        <taxon>Pseudohongiella</taxon>
    </lineage>
</organism>
<comment type="similarity">
    <text evidence="1">Belongs to the esterase D family.</text>
</comment>
<dbReference type="EMBL" id="CP013189">
    <property type="protein sequence ID" value="ALO45504.1"/>
    <property type="molecule type" value="Genomic_DNA"/>
</dbReference>
<dbReference type="OrthoDB" id="6381520at2"/>
<name>A0A0S2KAY1_9GAMM</name>
<sequence length="312" mass="34865">MTQSTIPMNGLFSCEYFDIESKHTKGILRIFVGKPPGFDSNARYPVIYTLDGNASFASLTGTQRMLTQGGEMPPSFVIGIGYPGETLWESMARRNRDYAPSDPGEAEIRALGATEKAGGADFLRFLQEELKPLIERRYPVDPKNSTLQGVSLGGLFGVWVLLTEPGAFQNYILGSPAIWWRQEEFWQWEQSYADCHKDLPASVFVGAGALENKDSLRADALKIAEKNIVLREQVEQVISWNDEHGWPEVADLVPRLVNQLRQRSFPGLRIHSHIFPDESHMSVPAAISSRGLRYVFGSWVPCADLTTRCGRA</sequence>
<keyword evidence="2" id="KW-0378">Hydrolase</keyword>
<evidence type="ECO:0000313" key="3">
    <source>
        <dbReference type="EMBL" id="ALO45504.1"/>
    </source>
</evidence>